<evidence type="ECO:0000313" key="3">
    <source>
        <dbReference type="Proteomes" id="UP000199569"/>
    </source>
</evidence>
<dbReference type="EMBL" id="FMVJ01000002">
    <property type="protein sequence ID" value="SCY05137.1"/>
    <property type="molecule type" value="Genomic_DNA"/>
</dbReference>
<dbReference type="Pfam" id="PF10135">
    <property type="entry name" value="Rod-binding"/>
    <property type="match status" value="1"/>
</dbReference>
<organism evidence="2 3">
    <name type="scientific">Microvirga guangxiensis</name>
    <dbReference type="NCBI Taxonomy" id="549386"/>
    <lineage>
        <taxon>Bacteria</taxon>
        <taxon>Pseudomonadati</taxon>
        <taxon>Pseudomonadota</taxon>
        <taxon>Alphaproteobacteria</taxon>
        <taxon>Hyphomicrobiales</taxon>
        <taxon>Methylobacteriaceae</taxon>
        <taxon>Microvirga</taxon>
    </lineage>
</organism>
<dbReference type="AlphaFoldDB" id="A0A1G5CS59"/>
<dbReference type="Proteomes" id="UP000199569">
    <property type="component" value="Unassembled WGS sequence"/>
</dbReference>
<name>A0A1G5CS59_9HYPH</name>
<dbReference type="InterPro" id="IPR019301">
    <property type="entry name" value="Flagellar_prot_FlgJ_N"/>
</dbReference>
<sequence>MAISPPSDILSEVARAADPARYQAATKNLLQGAAPAGGPSFDDAVRAVSARPVGVGADIYEIRNSLRSDAQSAEAQKSKKAAQEFEAFILQSFVESMLPKNAENTYGKGNAGSIWKSMMAEQIGAQVARAGGVGLAKHILGEHK</sequence>
<evidence type="ECO:0000259" key="1">
    <source>
        <dbReference type="Pfam" id="PF10135"/>
    </source>
</evidence>
<dbReference type="RefSeq" id="WP_091129722.1">
    <property type="nucleotide sequence ID" value="NZ_FMVJ01000002.1"/>
</dbReference>
<reference evidence="3" key="1">
    <citation type="submission" date="2016-10" db="EMBL/GenBank/DDBJ databases">
        <authorList>
            <person name="Varghese N."/>
            <person name="Submissions S."/>
        </authorList>
    </citation>
    <scope>NUCLEOTIDE SEQUENCE [LARGE SCALE GENOMIC DNA]</scope>
    <source>
        <strain evidence="3">CGMCC 1.7666</strain>
    </source>
</reference>
<proteinExistence type="predicted"/>
<dbReference type="OrthoDB" id="7889190at2"/>
<evidence type="ECO:0000313" key="2">
    <source>
        <dbReference type="EMBL" id="SCY05137.1"/>
    </source>
</evidence>
<feature type="domain" description="Flagellar protein FlgJ N-terminal" evidence="1">
    <location>
        <begin position="103"/>
        <end position="139"/>
    </location>
</feature>
<accession>A0A1G5CS59</accession>
<protein>
    <submittedName>
        <fullName evidence="2">Rod binding protein</fullName>
    </submittedName>
</protein>
<dbReference type="STRING" id="549386.SAMN02927923_00652"/>
<keyword evidence="3" id="KW-1185">Reference proteome</keyword>
<gene>
    <name evidence="2" type="ORF">SAMN02927923_00652</name>
</gene>